<evidence type="ECO:0000256" key="7">
    <source>
        <dbReference type="ARBA" id="ARBA00023170"/>
    </source>
</evidence>
<comment type="caution">
    <text evidence="11">The sequence shown here is derived from an EMBL/GenBank/DDBJ whole genome shotgun (WGS) entry which is preliminary data.</text>
</comment>
<dbReference type="GO" id="GO:0000978">
    <property type="term" value="F:RNA polymerase II cis-regulatory region sequence-specific DNA binding"/>
    <property type="evidence" value="ECO:0007669"/>
    <property type="project" value="TreeGrafter"/>
</dbReference>
<evidence type="ECO:0000313" key="12">
    <source>
        <dbReference type="EMBL" id="CAF1614298.1"/>
    </source>
</evidence>
<keyword evidence="6" id="KW-0804">Transcription</keyword>
<name>A0A815H049_ADIRI</name>
<gene>
    <name evidence="11" type="ORF">EDS130_LOCUS32954</name>
    <name evidence="12" type="ORF">XAT740_LOCUS49339</name>
</gene>
<dbReference type="Proteomes" id="UP000663828">
    <property type="component" value="Unassembled WGS sequence"/>
</dbReference>
<dbReference type="EMBL" id="CAJNOJ010000257">
    <property type="protein sequence ID" value="CAF1345032.1"/>
    <property type="molecule type" value="Genomic_DNA"/>
</dbReference>
<dbReference type="PANTHER" id="PTHR24082:SF507">
    <property type="entry name" value="BILE ACID RECEPTOR-RELATED"/>
    <property type="match status" value="1"/>
</dbReference>
<dbReference type="GO" id="GO:0000122">
    <property type="term" value="P:negative regulation of transcription by RNA polymerase II"/>
    <property type="evidence" value="ECO:0007669"/>
    <property type="project" value="TreeGrafter"/>
</dbReference>
<evidence type="ECO:0000256" key="6">
    <source>
        <dbReference type="ARBA" id="ARBA00023163"/>
    </source>
</evidence>
<dbReference type="Gene3D" id="3.30.50.10">
    <property type="entry name" value="Erythroid Transcription Factor GATA-1, subunit A"/>
    <property type="match status" value="1"/>
</dbReference>
<dbReference type="GO" id="GO:0030154">
    <property type="term" value="P:cell differentiation"/>
    <property type="evidence" value="ECO:0007669"/>
    <property type="project" value="TreeGrafter"/>
</dbReference>
<evidence type="ECO:0000256" key="8">
    <source>
        <dbReference type="ARBA" id="ARBA00023242"/>
    </source>
</evidence>
<dbReference type="InterPro" id="IPR001628">
    <property type="entry name" value="Znf_hrmn_rcpt"/>
</dbReference>
<dbReference type="PROSITE" id="PS51030">
    <property type="entry name" value="NUCLEAR_REC_DBD_2"/>
    <property type="match status" value="1"/>
</dbReference>
<evidence type="ECO:0000256" key="5">
    <source>
        <dbReference type="ARBA" id="ARBA00023125"/>
    </source>
</evidence>
<dbReference type="PANTHER" id="PTHR24082">
    <property type="entry name" value="NUCLEAR HORMONE RECEPTOR"/>
    <property type="match status" value="1"/>
</dbReference>
<dbReference type="Proteomes" id="UP000663852">
    <property type="component" value="Unassembled WGS sequence"/>
</dbReference>
<evidence type="ECO:0000313" key="13">
    <source>
        <dbReference type="Proteomes" id="UP000663828"/>
    </source>
</evidence>
<dbReference type="InterPro" id="IPR050234">
    <property type="entry name" value="Nuclear_hormone_rcpt_NR1"/>
</dbReference>
<keyword evidence="8" id="KW-0539">Nucleus</keyword>
<dbReference type="InterPro" id="IPR035500">
    <property type="entry name" value="NHR-like_dom_sf"/>
</dbReference>
<feature type="domain" description="Nuclear receptor" evidence="9">
    <location>
        <begin position="68"/>
        <end position="146"/>
    </location>
</feature>
<evidence type="ECO:0000313" key="14">
    <source>
        <dbReference type="Proteomes" id="UP000663852"/>
    </source>
</evidence>
<dbReference type="SUPFAM" id="SSF48508">
    <property type="entry name" value="Nuclear receptor ligand-binding domain"/>
    <property type="match status" value="1"/>
</dbReference>
<evidence type="ECO:0000256" key="1">
    <source>
        <dbReference type="ARBA" id="ARBA00022723"/>
    </source>
</evidence>
<sequence>MANGNPSIKNSQQTNVIVVTEDDEAFQTIISLVKKSNNGNTSNNVVKRVIPESNVDHTPISYKRRKADLTCMVCNGRCSGYNFSVISCESCKAFFYRNASENLNVLKCLTGTNDCNIECNNKRKMCRRCRLQKCLSVGMKCASNADQRLNKQRHMEENRRLATMQSSVTSISLEDIDESTDEYATVLISQNKSTVEQSHTTHQYFLTFDDFNRINSLTRSYERAFRFSTVRYDASVFDRITDRRTGLLHTTSIFYDMGMQLITFIRSIPEFESLNEQDRFILVKYNAPLTLYVRLCLHYDLQKELVIVSEVENEEHAVVCKKLCLYSFGNQIESLSTELFRSIKKITGDDPVIFQLMLVILTFTKSVTAEDLIMNDQPVLVNSKQVYEIQSTYANLLFRYMLQKYSTYNQAACQYSILIQKILQIQVLVRAYQEFLHEQLVDSGDDEINPIIKSILRL</sequence>
<reference evidence="11" key="1">
    <citation type="submission" date="2021-02" db="EMBL/GenBank/DDBJ databases">
        <authorList>
            <person name="Nowell W R."/>
        </authorList>
    </citation>
    <scope>NUCLEOTIDE SEQUENCE</scope>
</reference>
<evidence type="ECO:0000259" key="10">
    <source>
        <dbReference type="PROSITE" id="PS51843"/>
    </source>
</evidence>
<dbReference type="Gene3D" id="1.10.565.10">
    <property type="entry name" value="Retinoid X Receptor"/>
    <property type="match status" value="1"/>
</dbReference>
<organism evidence="11 14">
    <name type="scientific">Adineta ricciae</name>
    <name type="common">Rotifer</name>
    <dbReference type="NCBI Taxonomy" id="249248"/>
    <lineage>
        <taxon>Eukaryota</taxon>
        <taxon>Metazoa</taxon>
        <taxon>Spiralia</taxon>
        <taxon>Gnathifera</taxon>
        <taxon>Rotifera</taxon>
        <taxon>Eurotatoria</taxon>
        <taxon>Bdelloidea</taxon>
        <taxon>Adinetida</taxon>
        <taxon>Adinetidae</taxon>
        <taxon>Adineta</taxon>
    </lineage>
</organism>
<evidence type="ECO:0000256" key="2">
    <source>
        <dbReference type="ARBA" id="ARBA00022771"/>
    </source>
</evidence>
<keyword evidence="2" id="KW-0863">Zinc-finger</keyword>
<dbReference type="PRINTS" id="PR00047">
    <property type="entry name" value="STROIDFINGER"/>
</dbReference>
<keyword evidence="7" id="KW-0675">Receptor</keyword>
<proteinExistence type="predicted"/>
<dbReference type="GO" id="GO:0004879">
    <property type="term" value="F:nuclear receptor activity"/>
    <property type="evidence" value="ECO:0007669"/>
    <property type="project" value="TreeGrafter"/>
</dbReference>
<dbReference type="EMBL" id="CAJNOR010007279">
    <property type="protein sequence ID" value="CAF1614298.1"/>
    <property type="molecule type" value="Genomic_DNA"/>
</dbReference>
<keyword evidence="3" id="KW-0862">Zinc</keyword>
<dbReference type="InterPro" id="IPR013088">
    <property type="entry name" value="Znf_NHR/GATA"/>
</dbReference>
<dbReference type="GO" id="GO:0008270">
    <property type="term" value="F:zinc ion binding"/>
    <property type="evidence" value="ECO:0007669"/>
    <property type="project" value="UniProtKB-KW"/>
</dbReference>
<evidence type="ECO:0000259" key="9">
    <source>
        <dbReference type="PROSITE" id="PS51030"/>
    </source>
</evidence>
<dbReference type="InterPro" id="IPR000536">
    <property type="entry name" value="Nucl_hrmn_rcpt_lig-bd"/>
</dbReference>
<dbReference type="SMART" id="SM00399">
    <property type="entry name" value="ZnF_C4"/>
    <property type="match status" value="1"/>
</dbReference>
<evidence type="ECO:0000256" key="3">
    <source>
        <dbReference type="ARBA" id="ARBA00022833"/>
    </source>
</evidence>
<dbReference type="OrthoDB" id="10014231at2759"/>
<keyword evidence="13" id="KW-1185">Reference proteome</keyword>
<protein>
    <submittedName>
        <fullName evidence="11">Uncharacterized protein</fullName>
    </submittedName>
</protein>
<accession>A0A815H049</accession>
<dbReference type="GO" id="GO:0045944">
    <property type="term" value="P:positive regulation of transcription by RNA polymerase II"/>
    <property type="evidence" value="ECO:0007669"/>
    <property type="project" value="TreeGrafter"/>
</dbReference>
<dbReference type="SUPFAM" id="SSF57716">
    <property type="entry name" value="Glucocorticoid receptor-like (DNA-binding domain)"/>
    <property type="match status" value="1"/>
</dbReference>
<dbReference type="AlphaFoldDB" id="A0A815H049"/>
<keyword evidence="1" id="KW-0479">Metal-binding</keyword>
<dbReference type="PROSITE" id="PS51843">
    <property type="entry name" value="NR_LBD"/>
    <property type="match status" value="1"/>
</dbReference>
<evidence type="ECO:0000256" key="4">
    <source>
        <dbReference type="ARBA" id="ARBA00023015"/>
    </source>
</evidence>
<feature type="domain" description="NR LBD" evidence="10">
    <location>
        <begin position="209"/>
        <end position="458"/>
    </location>
</feature>
<dbReference type="Pfam" id="PF00105">
    <property type="entry name" value="zf-C4"/>
    <property type="match status" value="1"/>
</dbReference>
<keyword evidence="5" id="KW-0238">DNA-binding</keyword>
<evidence type="ECO:0000313" key="11">
    <source>
        <dbReference type="EMBL" id="CAF1345032.1"/>
    </source>
</evidence>
<keyword evidence="4" id="KW-0805">Transcription regulation</keyword>